<keyword evidence="6" id="KW-1185">Reference proteome</keyword>
<keyword evidence="5" id="KW-0687">Ribonucleoprotein</keyword>
<dbReference type="AlphaFoldDB" id="A0A7W7FX45"/>
<dbReference type="GO" id="GO:0016491">
    <property type="term" value="F:oxidoreductase activity"/>
    <property type="evidence" value="ECO:0007669"/>
    <property type="project" value="UniProtKB-KW"/>
</dbReference>
<evidence type="ECO:0000256" key="3">
    <source>
        <dbReference type="ARBA" id="ARBA00023004"/>
    </source>
</evidence>
<dbReference type="InterPro" id="IPR039994">
    <property type="entry name" value="NO66-like"/>
</dbReference>
<keyword evidence="5" id="KW-0689">Ribosomal protein</keyword>
<evidence type="ECO:0000256" key="2">
    <source>
        <dbReference type="ARBA" id="ARBA00022723"/>
    </source>
</evidence>
<dbReference type="Proteomes" id="UP000533598">
    <property type="component" value="Unassembled WGS sequence"/>
</dbReference>
<dbReference type="PANTHER" id="PTHR13096:SF8">
    <property type="entry name" value="RIBOSOMAL OXYGENASE 1"/>
    <property type="match status" value="1"/>
</dbReference>
<protein>
    <submittedName>
        <fullName evidence="5">50S ribosomal protein L16 3-hydroxylase</fullName>
        <ecNumber evidence="5">1.14.11.47</ecNumber>
    </submittedName>
</protein>
<comment type="caution">
    <text evidence="5">The sequence shown here is derived from an EMBL/GenBank/DDBJ whole genome shotgun (WGS) entry which is preliminary data.</text>
</comment>
<gene>
    <name evidence="5" type="ORF">HNR67_006853</name>
</gene>
<sequence>MSRLDLADWFAPMDLAGFSQSVLGRRIHHTPARAGLAARLRDTLEIHSIDDVFAKQVRRVCAWFQDEAGNTGSALMPSASARRLYDAGFTAFFQEIAEFDPFEREVAETFRISGQSAKVQLFGNRPGAVTKVHFDPIDVITVQLTGRKVWRVAPNEFTPRPLHGWGAGDPLTPDLRAYQREAPPERIPADAREFVLEPGSVLHVPRGYWHETFSDQDSISLHVLLTPPLRMDFLLAGLKNQLVRDERWRESVYDFETPEEACSRTTVDLAALRDALDRLDPRDLVREPLTRQPVELETRFVRAGQTAFGVDGLDADTARISVSAYGFRETQTASLLVRREFLPALRWMGDMSAGAPVDIPDVLRESPGLSKEEARELLGMLEKTRLLRRV</sequence>
<evidence type="ECO:0000313" key="6">
    <source>
        <dbReference type="Proteomes" id="UP000533598"/>
    </source>
</evidence>
<dbReference type="EMBL" id="JACHMH010000001">
    <property type="protein sequence ID" value="MBB4680735.1"/>
    <property type="molecule type" value="Genomic_DNA"/>
</dbReference>
<reference evidence="5 6" key="1">
    <citation type="submission" date="2020-08" db="EMBL/GenBank/DDBJ databases">
        <title>Sequencing the genomes of 1000 actinobacteria strains.</title>
        <authorList>
            <person name="Klenk H.-P."/>
        </authorList>
    </citation>
    <scope>NUCLEOTIDE SEQUENCE [LARGE SCALE GENOMIC DNA]</scope>
    <source>
        <strain evidence="5 6">DSM 44230</strain>
    </source>
</reference>
<dbReference type="GO" id="GO:0005840">
    <property type="term" value="C:ribosome"/>
    <property type="evidence" value="ECO:0007669"/>
    <property type="project" value="UniProtKB-KW"/>
</dbReference>
<dbReference type="PROSITE" id="PS51184">
    <property type="entry name" value="JMJC"/>
    <property type="match status" value="1"/>
</dbReference>
<dbReference type="RefSeq" id="WP_185006757.1">
    <property type="nucleotide sequence ID" value="NZ_BAAAUI010000038.1"/>
</dbReference>
<evidence type="ECO:0000256" key="1">
    <source>
        <dbReference type="ARBA" id="ARBA00001954"/>
    </source>
</evidence>
<dbReference type="Gene3D" id="2.60.120.650">
    <property type="entry name" value="Cupin"/>
    <property type="match status" value="1"/>
</dbReference>
<evidence type="ECO:0000259" key="4">
    <source>
        <dbReference type="PROSITE" id="PS51184"/>
    </source>
</evidence>
<dbReference type="EC" id="1.14.11.47" evidence="5"/>
<proteinExistence type="predicted"/>
<dbReference type="Pfam" id="PF08007">
    <property type="entry name" value="JmjC_2"/>
    <property type="match status" value="1"/>
</dbReference>
<accession>A0A7W7FX45</accession>
<keyword evidence="5" id="KW-0560">Oxidoreductase</keyword>
<dbReference type="SUPFAM" id="SSF51197">
    <property type="entry name" value="Clavaminate synthase-like"/>
    <property type="match status" value="1"/>
</dbReference>
<organism evidence="5 6">
    <name type="scientific">Crossiella cryophila</name>
    <dbReference type="NCBI Taxonomy" id="43355"/>
    <lineage>
        <taxon>Bacteria</taxon>
        <taxon>Bacillati</taxon>
        <taxon>Actinomycetota</taxon>
        <taxon>Actinomycetes</taxon>
        <taxon>Pseudonocardiales</taxon>
        <taxon>Pseudonocardiaceae</taxon>
        <taxon>Crossiella</taxon>
    </lineage>
</organism>
<evidence type="ECO:0000313" key="5">
    <source>
        <dbReference type="EMBL" id="MBB4680735.1"/>
    </source>
</evidence>
<dbReference type="PANTHER" id="PTHR13096">
    <property type="entry name" value="MINA53 MYC INDUCED NUCLEAR ANTIGEN"/>
    <property type="match status" value="1"/>
</dbReference>
<feature type="domain" description="JmjC" evidence="4">
    <location>
        <begin position="79"/>
        <end position="242"/>
    </location>
</feature>
<keyword evidence="2" id="KW-0479">Metal-binding</keyword>
<comment type="cofactor">
    <cofactor evidence="1">
        <name>Fe(2+)</name>
        <dbReference type="ChEBI" id="CHEBI:29033"/>
    </cofactor>
</comment>
<dbReference type="GO" id="GO:0046872">
    <property type="term" value="F:metal ion binding"/>
    <property type="evidence" value="ECO:0007669"/>
    <property type="project" value="UniProtKB-KW"/>
</dbReference>
<name>A0A7W7FX45_9PSEU</name>
<keyword evidence="3" id="KW-0408">Iron</keyword>
<dbReference type="InterPro" id="IPR003347">
    <property type="entry name" value="JmjC_dom"/>
</dbReference>